<dbReference type="eggNOG" id="ENOG5032UGN">
    <property type="taxonomic scope" value="Bacteria"/>
</dbReference>
<dbReference type="GeneID" id="73804073"/>
<accession>B0MVN2</accession>
<organism evidence="1 2">
    <name type="scientific">Alistipes putredinis DSM 17216</name>
    <dbReference type="NCBI Taxonomy" id="445970"/>
    <lineage>
        <taxon>Bacteria</taxon>
        <taxon>Pseudomonadati</taxon>
        <taxon>Bacteroidota</taxon>
        <taxon>Bacteroidia</taxon>
        <taxon>Bacteroidales</taxon>
        <taxon>Rikenellaceae</taxon>
        <taxon>Alistipes</taxon>
    </lineage>
</organism>
<evidence type="ECO:0008006" key="3">
    <source>
        <dbReference type="Google" id="ProtNLM"/>
    </source>
</evidence>
<dbReference type="Proteomes" id="UP000005819">
    <property type="component" value="Unassembled WGS sequence"/>
</dbReference>
<protein>
    <recommendedName>
        <fullName evidence="3">DUF4868 domain-containing protein</fullName>
    </recommendedName>
</protein>
<evidence type="ECO:0000313" key="2">
    <source>
        <dbReference type="Proteomes" id="UP000005819"/>
    </source>
</evidence>
<gene>
    <name evidence="1" type="ORF">ALIPUT_01179</name>
</gene>
<dbReference type="EMBL" id="ABFK02000017">
    <property type="protein sequence ID" value="EDS04116.1"/>
    <property type="molecule type" value="Genomic_DNA"/>
</dbReference>
<comment type="caution">
    <text evidence="1">The sequence shown here is derived from an EMBL/GenBank/DDBJ whole genome shotgun (WGS) entry which is preliminary data.</text>
</comment>
<keyword evidence="2" id="KW-1185">Reference proteome</keyword>
<name>B0MVN2_9BACT</name>
<dbReference type="RefSeq" id="WP_004329992.1">
    <property type="nucleotide sequence ID" value="NZ_DS499580.1"/>
</dbReference>
<reference evidence="1" key="2">
    <citation type="submission" date="2013-09" db="EMBL/GenBank/DDBJ databases">
        <title>Draft genome sequence of Alistipes putredinis (DSM 17216).</title>
        <authorList>
            <person name="Sudarsanam P."/>
            <person name="Ley R."/>
            <person name="Guruge J."/>
            <person name="Turnbaugh P.J."/>
            <person name="Mahowald M."/>
            <person name="Liep D."/>
            <person name="Gordon J."/>
        </authorList>
    </citation>
    <scope>NUCLEOTIDE SEQUENCE</scope>
    <source>
        <strain evidence="1">DSM 17216</strain>
    </source>
</reference>
<sequence>MSQFYALMSDNTVKHISLKEEIVTEIKNIFINGGAIFKPEGIEEDVFDGNIISRNGENITYVHYDLPEDFARIPYNQADMSEYNINEDMPKSIFYYDDGKFYFQVFNKRNMLQRKMVLQFECGNIFAKMNNSAFIVEDKIHALYEEGKLYFQSYTVANQIFSLIDFVTEATNAEIESFGEIDGINVNTESIKHIANIKTRRLIKLLSNTDNISAFMRKAPRTKTSLLNKYGVNAQINENKELVLPTNNVADLNRVLEFLNEDIFRGVITDRLYRSNSKKKDNH</sequence>
<proteinExistence type="predicted"/>
<evidence type="ECO:0000313" key="1">
    <source>
        <dbReference type="EMBL" id="EDS04116.1"/>
    </source>
</evidence>
<dbReference type="AlphaFoldDB" id="B0MVN2"/>
<reference evidence="1" key="1">
    <citation type="submission" date="2007-10" db="EMBL/GenBank/DDBJ databases">
        <authorList>
            <person name="Fulton L."/>
            <person name="Clifton S."/>
            <person name="Fulton B."/>
            <person name="Xu J."/>
            <person name="Minx P."/>
            <person name="Pepin K.H."/>
            <person name="Johnson M."/>
            <person name="Thiruvilangam P."/>
            <person name="Bhonagiri V."/>
            <person name="Nash W.E."/>
            <person name="Mardis E.R."/>
            <person name="Wilson R.K."/>
        </authorList>
    </citation>
    <scope>NUCLEOTIDE SEQUENCE [LARGE SCALE GENOMIC DNA]</scope>
    <source>
        <strain evidence="1">DSM 17216</strain>
    </source>
</reference>
<dbReference type="HOGENOM" id="CLU_093007_0_0_10"/>
<dbReference type="OrthoDB" id="1235465at2"/>